<dbReference type="eggNOG" id="COG3897">
    <property type="taxonomic scope" value="Bacteria"/>
</dbReference>
<dbReference type="Proteomes" id="UP000001208">
    <property type="component" value="Chromosome"/>
</dbReference>
<dbReference type="HOGENOM" id="CLU_082963_2_0_10"/>
<dbReference type="PANTHER" id="PTHR14614:SF132">
    <property type="entry name" value="PROTEIN-LYSINE METHYLTRANSFERASE C42C1.13"/>
    <property type="match status" value="1"/>
</dbReference>
<dbReference type="EMBL" id="CP001100">
    <property type="protein sequence ID" value="ACF15081.1"/>
    <property type="molecule type" value="Genomic_DNA"/>
</dbReference>
<protein>
    <submittedName>
        <fullName evidence="1">Methyltransferase type 12</fullName>
    </submittedName>
</protein>
<gene>
    <name evidence="1" type="ordered locus">Ctha_2632</name>
</gene>
<reference evidence="1 2" key="1">
    <citation type="submission" date="2008-06" db="EMBL/GenBank/DDBJ databases">
        <title>Complete sequence of Chloroherpeton thalassium ATCC 35110.</title>
        <authorList>
            <consortium name="US DOE Joint Genome Institute"/>
            <person name="Lucas S."/>
            <person name="Copeland A."/>
            <person name="Lapidus A."/>
            <person name="Glavina del Rio T."/>
            <person name="Dalin E."/>
            <person name="Tice H."/>
            <person name="Bruce D."/>
            <person name="Goodwin L."/>
            <person name="Pitluck S."/>
            <person name="Schmutz J."/>
            <person name="Larimer F."/>
            <person name="Land M."/>
            <person name="Hauser L."/>
            <person name="Kyrpides N."/>
            <person name="Mikhailova N."/>
            <person name="Liu Z."/>
            <person name="Li T."/>
            <person name="Zhao F."/>
            <person name="Overmann J."/>
            <person name="Bryant D.A."/>
            <person name="Richardson P."/>
        </authorList>
    </citation>
    <scope>NUCLEOTIDE SEQUENCE [LARGE SCALE GENOMIC DNA]</scope>
    <source>
        <strain evidence="2">ATCC 35110 / GB-78</strain>
    </source>
</reference>
<accession>B3QYB5</accession>
<keyword evidence="2" id="KW-1185">Reference proteome</keyword>
<dbReference type="RefSeq" id="WP_012501163.1">
    <property type="nucleotide sequence ID" value="NC_011026.1"/>
</dbReference>
<name>B3QYB5_CHLT3</name>
<dbReference type="InterPro" id="IPR029063">
    <property type="entry name" value="SAM-dependent_MTases_sf"/>
</dbReference>
<dbReference type="AlphaFoldDB" id="B3QYB5"/>
<dbReference type="PANTHER" id="PTHR14614">
    <property type="entry name" value="HEPATOCELLULAR CARCINOMA-ASSOCIATED ANTIGEN"/>
    <property type="match status" value="1"/>
</dbReference>
<evidence type="ECO:0000313" key="1">
    <source>
        <dbReference type="EMBL" id="ACF15081.1"/>
    </source>
</evidence>
<keyword evidence="1" id="KW-0808">Transferase</keyword>
<dbReference type="Pfam" id="PF10294">
    <property type="entry name" value="Methyltransf_16"/>
    <property type="match status" value="1"/>
</dbReference>
<keyword evidence="1" id="KW-0489">Methyltransferase</keyword>
<dbReference type="Gene3D" id="3.40.50.150">
    <property type="entry name" value="Vaccinia Virus protein VP39"/>
    <property type="match status" value="1"/>
</dbReference>
<organism evidence="1 2">
    <name type="scientific">Chloroherpeton thalassium (strain ATCC 35110 / GB-78)</name>
    <dbReference type="NCBI Taxonomy" id="517418"/>
    <lineage>
        <taxon>Bacteria</taxon>
        <taxon>Pseudomonadati</taxon>
        <taxon>Chlorobiota</taxon>
        <taxon>Chlorobiia</taxon>
        <taxon>Chlorobiales</taxon>
        <taxon>Chloroherpetonaceae</taxon>
        <taxon>Chloroherpeton</taxon>
    </lineage>
</organism>
<dbReference type="OrthoDB" id="9784229at2"/>
<dbReference type="KEGG" id="cts:Ctha_2632"/>
<dbReference type="CDD" id="cd02440">
    <property type="entry name" value="AdoMet_MTases"/>
    <property type="match status" value="1"/>
</dbReference>
<dbReference type="GO" id="GO:0032259">
    <property type="term" value="P:methylation"/>
    <property type="evidence" value="ECO:0007669"/>
    <property type="project" value="UniProtKB-KW"/>
</dbReference>
<dbReference type="GO" id="GO:0008168">
    <property type="term" value="F:methyltransferase activity"/>
    <property type="evidence" value="ECO:0007669"/>
    <property type="project" value="UniProtKB-KW"/>
</dbReference>
<evidence type="ECO:0000313" key="2">
    <source>
        <dbReference type="Proteomes" id="UP000001208"/>
    </source>
</evidence>
<dbReference type="STRING" id="517418.Ctha_2632"/>
<sequence>MTETKIASAIDALKHELASQYELSEATYAVSGKKLKIFSVADSYALLDRITDEEFVKDEQMPYWAEIWPASMVLAKYIFEKLPVAGKSCIELGAGVGLVSVAAALAGGNTLATDYAKEAIPFIRLNALLNGATLEAQTLDWRLVTLSEKYDFIFAADVLYERRNQLPILNAIDKLLSKTGVAIVADPRRQIAENFIHMVRENEFQVSVSSVFLATQPKHLSVDVYEIRRGEK</sequence>
<proteinExistence type="predicted"/>
<dbReference type="SUPFAM" id="SSF53335">
    <property type="entry name" value="S-adenosyl-L-methionine-dependent methyltransferases"/>
    <property type="match status" value="1"/>
</dbReference>
<dbReference type="InterPro" id="IPR019410">
    <property type="entry name" value="Methyltransf_16"/>
</dbReference>